<dbReference type="InterPro" id="IPR026893">
    <property type="entry name" value="Tyr/Ser_Pase_IphP-type"/>
</dbReference>
<sequence>MPLADTYRNKEKGSFGVLNFRDLGISTADNAENKKYIKEGLIFRSATLDNMSQEEVDEFIKAHKIKTILDLRTGIEGKGGLPIDKSFPTSALDNLKPTAMLKEDIEPRAKIKTEVGSVGSTLRKKYKIDFAGKNFQRYCVFASCPLSLKCDRYVILLMIFCQRQKAAYIIGKEILSKMGVKQMYKEFAVYCQEEIREALMVFTDPRNYPIEIHCTQGKDRTGMVAAFVLCIARVPEDIIVNDYAKTQKGLAPVYKEMLEDVRRAGLSDDFAEAPPQFMRELLDFLKQRYGSIDNYFDAIGFGEELRERVRKAICLNQ</sequence>
<protein>
    <recommendedName>
        <fullName evidence="3">Tyrosine specific protein phosphatases domain-containing protein</fullName>
    </recommendedName>
</protein>
<dbReference type="InterPro" id="IPR016130">
    <property type="entry name" value="Tyr_Pase_AS"/>
</dbReference>
<dbReference type="PANTHER" id="PTHR31126">
    <property type="entry name" value="TYROSINE-PROTEIN PHOSPHATASE"/>
    <property type="match status" value="1"/>
</dbReference>
<dbReference type="PROSITE" id="PS00383">
    <property type="entry name" value="TYR_PHOSPHATASE_1"/>
    <property type="match status" value="1"/>
</dbReference>
<name>A0A2G4SQ94_RHIZD</name>
<proteinExistence type="predicted"/>
<evidence type="ECO:0000313" key="2">
    <source>
        <dbReference type="Proteomes" id="UP000242254"/>
    </source>
</evidence>
<dbReference type="Proteomes" id="UP000242254">
    <property type="component" value="Unassembled WGS sequence"/>
</dbReference>
<reference evidence="1 2" key="1">
    <citation type="journal article" date="2016" name="Proc. Natl. Acad. Sci. U.S.A.">
        <title>Lipid metabolic changes in an early divergent fungus govern the establishment of a mutualistic symbiosis with endobacteria.</title>
        <authorList>
            <person name="Lastovetsky O.A."/>
            <person name="Gaspar M.L."/>
            <person name="Mondo S.J."/>
            <person name="LaButti K.M."/>
            <person name="Sandor L."/>
            <person name="Grigoriev I.V."/>
            <person name="Henry S.A."/>
            <person name="Pawlowska T.E."/>
        </authorList>
    </citation>
    <scope>NUCLEOTIDE SEQUENCE [LARGE SCALE GENOMIC DNA]</scope>
    <source>
        <strain evidence="1 2">ATCC 52813</strain>
    </source>
</reference>
<dbReference type="GeneID" id="35442323"/>
<keyword evidence="2" id="KW-1185">Reference proteome</keyword>
<accession>A0A2G4SQ94</accession>
<dbReference type="PANTHER" id="PTHR31126:SF1">
    <property type="entry name" value="TYROSINE SPECIFIC PROTEIN PHOSPHATASES DOMAIN-CONTAINING PROTEIN"/>
    <property type="match status" value="1"/>
</dbReference>
<gene>
    <name evidence="1" type="ORF">RHIMIDRAFT_258251</name>
</gene>
<dbReference type="AlphaFoldDB" id="A0A2G4SQ94"/>
<evidence type="ECO:0008006" key="3">
    <source>
        <dbReference type="Google" id="ProtNLM"/>
    </source>
</evidence>
<dbReference type="GO" id="GO:0004721">
    <property type="term" value="F:phosphoprotein phosphatase activity"/>
    <property type="evidence" value="ECO:0007669"/>
    <property type="project" value="InterPro"/>
</dbReference>
<dbReference type="Gene3D" id="3.90.190.10">
    <property type="entry name" value="Protein tyrosine phosphatase superfamily"/>
    <property type="match status" value="1"/>
</dbReference>
<dbReference type="RefSeq" id="XP_023464649.1">
    <property type="nucleotide sequence ID" value="XM_023611333.1"/>
</dbReference>
<evidence type="ECO:0000313" key="1">
    <source>
        <dbReference type="EMBL" id="PHZ10941.1"/>
    </source>
</evidence>
<dbReference type="STRING" id="1340429.A0A2G4SQ94"/>
<dbReference type="InterPro" id="IPR029021">
    <property type="entry name" value="Prot-tyrosine_phosphatase-like"/>
</dbReference>
<dbReference type="Pfam" id="PF13350">
    <property type="entry name" value="Y_phosphatase3"/>
    <property type="match status" value="1"/>
</dbReference>
<dbReference type="SUPFAM" id="SSF52799">
    <property type="entry name" value="(Phosphotyrosine protein) phosphatases II"/>
    <property type="match status" value="1"/>
</dbReference>
<dbReference type="EMBL" id="KZ303853">
    <property type="protein sequence ID" value="PHZ10941.1"/>
    <property type="molecule type" value="Genomic_DNA"/>
</dbReference>
<organism evidence="1 2">
    <name type="scientific">Rhizopus microsporus ATCC 52813</name>
    <dbReference type="NCBI Taxonomy" id="1340429"/>
    <lineage>
        <taxon>Eukaryota</taxon>
        <taxon>Fungi</taxon>
        <taxon>Fungi incertae sedis</taxon>
        <taxon>Mucoromycota</taxon>
        <taxon>Mucoromycotina</taxon>
        <taxon>Mucoromycetes</taxon>
        <taxon>Mucorales</taxon>
        <taxon>Mucorineae</taxon>
        <taxon>Rhizopodaceae</taxon>
        <taxon>Rhizopus</taxon>
    </lineage>
</organism>